<name>A0A099KDX1_COLPS</name>
<dbReference type="EMBL" id="JQED01000046">
    <property type="protein sequence ID" value="KGJ88505.1"/>
    <property type="molecule type" value="Genomic_DNA"/>
</dbReference>
<protein>
    <submittedName>
        <fullName evidence="2">Uncharacterized protein</fullName>
    </submittedName>
</protein>
<evidence type="ECO:0000313" key="2">
    <source>
        <dbReference type="EMBL" id="KGJ88505.1"/>
    </source>
</evidence>
<feature type="transmembrane region" description="Helical" evidence="1">
    <location>
        <begin position="21"/>
        <end position="45"/>
    </location>
</feature>
<gene>
    <name evidence="2" type="ORF">ND2E_4040</name>
</gene>
<dbReference type="Proteomes" id="UP000029843">
    <property type="component" value="Unassembled WGS sequence"/>
</dbReference>
<feature type="transmembrane region" description="Helical" evidence="1">
    <location>
        <begin position="65"/>
        <end position="94"/>
    </location>
</feature>
<evidence type="ECO:0000313" key="3">
    <source>
        <dbReference type="Proteomes" id="UP000029843"/>
    </source>
</evidence>
<proteinExistence type="predicted"/>
<feature type="transmembrane region" description="Helical" evidence="1">
    <location>
        <begin position="133"/>
        <end position="161"/>
    </location>
</feature>
<keyword evidence="1" id="KW-0812">Transmembrane</keyword>
<dbReference type="OrthoDB" id="118685at2"/>
<sequence length="301" mass="33695">MNTTIMKASIKKELWEFNGMLKWVPISLAGVFIFIPLLSLLLNGVEFSAWLAGLKHLSESQDFAGLAKVFFVATSALFIPFVLVGFLVQLHYFVNCLYDERRDLSVMFWRSLPVSDEVTITSKLLTGAIIIPAIFYSAATLLFVIGLVLAFICSVILSIGFDISLWAIWSSAQIMSALGSIWLTLIPVAIWLLPLYAWLMLTSIYAKKAPFLWAILPIVALVIIEAIVVHYLQLSQPFFGHFISDYFSLAPEKLVSSPTEISSSRWALLKAVIAQIDYRTVLVSAGLLFATYWIRVNKQES</sequence>
<keyword evidence="1" id="KW-1133">Transmembrane helix</keyword>
<feature type="transmembrane region" description="Helical" evidence="1">
    <location>
        <begin position="181"/>
        <end position="199"/>
    </location>
</feature>
<reference evidence="2 3" key="1">
    <citation type="submission" date="2014-08" db="EMBL/GenBank/DDBJ databases">
        <title>Genomic and Phenotypic Diversity of Colwellia psychrerythraea strains from Disparate Marine Basins.</title>
        <authorList>
            <person name="Techtmann S.M."/>
            <person name="Stelling S.C."/>
            <person name="Utturkar S.M."/>
            <person name="Alshibli N."/>
            <person name="Harris A."/>
            <person name="Brown S.D."/>
            <person name="Hazen T.C."/>
        </authorList>
    </citation>
    <scope>NUCLEOTIDE SEQUENCE [LARGE SCALE GENOMIC DNA]</scope>
    <source>
        <strain evidence="2 3">ND2E</strain>
    </source>
</reference>
<organism evidence="2 3">
    <name type="scientific">Colwellia psychrerythraea</name>
    <name type="common">Vibrio psychroerythus</name>
    <dbReference type="NCBI Taxonomy" id="28229"/>
    <lineage>
        <taxon>Bacteria</taxon>
        <taxon>Pseudomonadati</taxon>
        <taxon>Pseudomonadota</taxon>
        <taxon>Gammaproteobacteria</taxon>
        <taxon>Alteromonadales</taxon>
        <taxon>Colwelliaceae</taxon>
        <taxon>Colwellia</taxon>
    </lineage>
</organism>
<dbReference type="RefSeq" id="WP_033095028.1">
    <property type="nucleotide sequence ID" value="NZ_JQED01000046.1"/>
</dbReference>
<evidence type="ECO:0000256" key="1">
    <source>
        <dbReference type="SAM" id="Phobius"/>
    </source>
</evidence>
<dbReference type="AlphaFoldDB" id="A0A099KDX1"/>
<accession>A0A099KDX1</accession>
<feature type="transmembrane region" description="Helical" evidence="1">
    <location>
        <begin position="211"/>
        <end position="232"/>
    </location>
</feature>
<comment type="caution">
    <text evidence="2">The sequence shown here is derived from an EMBL/GenBank/DDBJ whole genome shotgun (WGS) entry which is preliminary data.</text>
</comment>
<dbReference type="PATRIC" id="fig|28229.4.peg.3379"/>
<keyword evidence="1" id="KW-0472">Membrane</keyword>
<feature type="transmembrane region" description="Helical" evidence="1">
    <location>
        <begin position="276"/>
        <end position="294"/>
    </location>
</feature>